<dbReference type="STRING" id="44251.PDUR_08200"/>
<dbReference type="OrthoDB" id="9810250at2"/>
<dbReference type="InterPro" id="IPR001647">
    <property type="entry name" value="HTH_TetR"/>
</dbReference>
<name>A0A089HLH8_PAEDU</name>
<dbReference type="RefSeq" id="WP_042205790.1">
    <property type="nucleotide sequence ID" value="NZ_CP009288.1"/>
</dbReference>
<evidence type="ECO:0000256" key="1">
    <source>
        <dbReference type="ARBA" id="ARBA00023125"/>
    </source>
</evidence>
<keyword evidence="1 2" id="KW-0238">DNA-binding</keyword>
<evidence type="ECO:0000256" key="2">
    <source>
        <dbReference type="PROSITE-ProRule" id="PRU00335"/>
    </source>
</evidence>
<dbReference type="Proteomes" id="UP000029409">
    <property type="component" value="Chromosome"/>
</dbReference>
<dbReference type="SUPFAM" id="SSF46689">
    <property type="entry name" value="Homeodomain-like"/>
    <property type="match status" value="1"/>
</dbReference>
<dbReference type="InterPro" id="IPR050624">
    <property type="entry name" value="HTH-type_Tx_Regulator"/>
</dbReference>
<protein>
    <recommendedName>
        <fullName evidence="3">HTH tetR-type domain-containing protein</fullName>
    </recommendedName>
</protein>
<evidence type="ECO:0000313" key="5">
    <source>
        <dbReference type="Proteomes" id="UP000029409"/>
    </source>
</evidence>
<dbReference type="Gene3D" id="1.10.357.10">
    <property type="entry name" value="Tetracycline Repressor, domain 2"/>
    <property type="match status" value="1"/>
</dbReference>
<organism evidence="4 5">
    <name type="scientific">Paenibacillus durus</name>
    <name type="common">Paenibacillus azotofixans</name>
    <dbReference type="NCBI Taxonomy" id="44251"/>
    <lineage>
        <taxon>Bacteria</taxon>
        <taxon>Bacillati</taxon>
        <taxon>Bacillota</taxon>
        <taxon>Bacilli</taxon>
        <taxon>Bacillales</taxon>
        <taxon>Paenibacillaceae</taxon>
        <taxon>Paenibacillus</taxon>
    </lineage>
</organism>
<sequence length="197" mass="22660">MPENKHDAMAARTKELIKETFVRLVEKEGFGGVSVRNLTASAGINRGTFYLHYKDKYDLMEQIQTEILDGLQKVMVVDISSVELQQTYLDEQPYAPFVCIFQYLHEHGGLIRLLLGPKGESGFPGKMKEVVSESFYKKLFNHHTFENNPSIPKEYLTAFSVSVFLGVTEEWLNQNPPYSPEQIAVIYIKLLFFQPFR</sequence>
<dbReference type="PROSITE" id="PS50977">
    <property type="entry name" value="HTH_TETR_2"/>
    <property type="match status" value="1"/>
</dbReference>
<feature type="domain" description="HTH tetR-type" evidence="3">
    <location>
        <begin position="11"/>
        <end position="71"/>
    </location>
</feature>
<dbReference type="KEGG" id="pdu:PDUR_08200"/>
<dbReference type="PANTHER" id="PTHR43479:SF7">
    <property type="entry name" value="TETR-FAMILY TRANSCRIPTIONAL REGULATOR"/>
    <property type="match status" value="1"/>
</dbReference>
<proteinExistence type="predicted"/>
<dbReference type="InterPro" id="IPR009057">
    <property type="entry name" value="Homeodomain-like_sf"/>
</dbReference>
<dbReference type="Pfam" id="PF14278">
    <property type="entry name" value="TetR_C_8"/>
    <property type="match status" value="1"/>
</dbReference>
<dbReference type="InterPro" id="IPR039532">
    <property type="entry name" value="TetR_C_Firmicutes"/>
</dbReference>
<evidence type="ECO:0000313" key="4">
    <source>
        <dbReference type="EMBL" id="AIQ11917.1"/>
    </source>
</evidence>
<reference evidence="4 5" key="1">
    <citation type="submission" date="2014-08" db="EMBL/GenBank/DDBJ databases">
        <title>Comparative genomics of the Paenibacillus odorifer group.</title>
        <authorList>
            <person name="den Bakker H.C."/>
            <person name="Tsai Y.-C."/>
            <person name="Martin N."/>
            <person name="Korlach J."/>
            <person name="Wiedmann M."/>
        </authorList>
    </citation>
    <scope>NUCLEOTIDE SEQUENCE [LARGE SCALE GENOMIC DNA]</scope>
    <source>
        <strain evidence="4 5">DSM 1735</strain>
    </source>
</reference>
<dbReference type="EMBL" id="CP009288">
    <property type="protein sequence ID" value="AIQ11917.1"/>
    <property type="molecule type" value="Genomic_DNA"/>
</dbReference>
<evidence type="ECO:0000259" key="3">
    <source>
        <dbReference type="PROSITE" id="PS50977"/>
    </source>
</evidence>
<dbReference type="AlphaFoldDB" id="A0A089HLH8"/>
<accession>A0A089HLH8</accession>
<gene>
    <name evidence="4" type="ORF">PDUR_08200</name>
</gene>
<dbReference type="PANTHER" id="PTHR43479">
    <property type="entry name" value="ACREF/ENVCD OPERON REPRESSOR-RELATED"/>
    <property type="match status" value="1"/>
</dbReference>
<feature type="DNA-binding region" description="H-T-H motif" evidence="2">
    <location>
        <begin position="34"/>
        <end position="53"/>
    </location>
</feature>
<keyword evidence="5" id="KW-1185">Reference proteome</keyword>
<dbReference type="GO" id="GO:0003677">
    <property type="term" value="F:DNA binding"/>
    <property type="evidence" value="ECO:0007669"/>
    <property type="project" value="UniProtKB-UniRule"/>
</dbReference>
<dbReference type="eggNOG" id="COG1309">
    <property type="taxonomic scope" value="Bacteria"/>
</dbReference>
<dbReference type="Pfam" id="PF00440">
    <property type="entry name" value="TetR_N"/>
    <property type="match status" value="1"/>
</dbReference>